<dbReference type="InterPro" id="IPR059112">
    <property type="entry name" value="CysZ/EI24"/>
</dbReference>
<evidence type="ECO:0000256" key="3">
    <source>
        <dbReference type="ARBA" id="ARBA00022989"/>
    </source>
</evidence>
<feature type="transmembrane region" description="Helical" evidence="5">
    <location>
        <begin position="73"/>
        <end position="99"/>
    </location>
</feature>
<evidence type="ECO:0000256" key="4">
    <source>
        <dbReference type="ARBA" id="ARBA00023136"/>
    </source>
</evidence>
<name>A0ABX1QJ04_9PROT</name>
<evidence type="ECO:0000313" key="6">
    <source>
        <dbReference type="EMBL" id="NMH15982.1"/>
    </source>
</evidence>
<keyword evidence="4 5" id="KW-0472">Membrane</keyword>
<feature type="transmembrane region" description="Helical" evidence="5">
    <location>
        <begin position="135"/>
        <end position="161"/>
    </location>
</feature>
<keyword evidence="3 5" id="KW-1133">Transmembrane helix</keyword>
<evidence type="ECO:0000256" key="1">
    <source>
        <dbReference type="ARBA" id="ARBA00004141"/>
    </source>
</evidence>
<dbReference type="Pfam" id="PF07264">
    <property type="entry name" value="EI24"/>
    <property type="match status" value="1"/>
</dbReference>
<reference evidence="6 7" key="1">
    <citation type="journal article" date="2020" name="Curr. Microbiol.">
        <title>Tepidiphilus baoligensis sp. nov., a Novel Bacterium of the Family Hydrogenophilaceae Isolated from an Oil Reservoir.</title>
        <authorList>
            <person name="Zhang X."/>
            <person name="Wang G."/>
            <person name="Ma X."/>
            <person name="Yu J."/>
            <person name="You J."/>
            <person name="Xue Y."/>
            <person name="Ma Y."/>
        </authorList>
    </citation>
    <scope>NUCLEOTIDE SEQUENCE [LARGE SCALE GENOMIC DNA]</scope>
    <source>
        <strain evidence="6 7">B18-69</strain>
    </source>
</reference>
<evidence type="ECO:0000256" key="5">
    <source>
        <dbReference type="SAM" id="Phobius"/>
    </source>
</evidence>
<evidence type="ECO:0000313" key="7">
    <source>
        <dbReference type="Proteomes" id="UP000669605"/>
    </source>
</evidence>
<keyword evidence="7" id="KW-1185">Reference proteome</keyword>
<comment type="caution">
    <text evidence="6">The sequence shown here is derived from an EMBL/GenBank/DDBJ whole genome shotgun (WGS) entry which is preliminary data.</text>
</comment>
<gene>
    <name evidence="6" type="ORF">GV368_02420</name>
</gene>
<keyword evidence="2 5" id="KW-0812">Transmembrane</keyword>
<protein>
    <recommendedName>
        <fullName evidence="8">Etoposide-induced protein 2.4 (EI24)</fullName>
    </recommendedName>
</protein>
<comment type="subcellular location">
    <subcellularLocation>
        <location evidence="1">Membrane</location>
        <topology evidence="1">Multi-pass membrane protein</topology>
    </subcellularLocation>
</comment>
<feature type="transmembrane region" description="Helical" evidence="5">
    <location>
        <begin position="195"/>
        <end position="228"/>
    </location>
</feature>
<dbReference type="RefSeq" id="WP_169115185.1">
    <property type="nucleotide sequence ID" value="NZ_JAAAUB010000002.1"/>
</dbReference>
<proteinExistence type="predicted"/>
<accession>A0ABX1QJ04</accession>
<organism evidence="6 7">
    <name type="scientific">Tepidiphilus baoligensis</name>
    <dbReference type="NCBI Taxonomy" id="2698687"/>
    <lineage>
        <taxon>Bacteria</taxon>
        <taxon>Pseudomonadati</taxon>
        <taxon>Pseudomonadota</taxon>
        <taxon>Hydrogenophilia</taxon>
        <taxon>Hydrogenophilales</taxon>
        <taxon>Hydrogenophilaceae</taxon>
        <taxon>Tepidiphilus</taxon>
    </lineage>
</organism>
<sequence length="263" mass="29191">MMDLIRVALWRSLATLGRGKILWEMFWPLLAAGLVWIVALVLAWEPLTTWLAGWFDASPEGAQAGMLAMAGFFALKVLLVLSVLPLMYVTMLVIVGIWVMPRVVALVGREEYADLDLRHGGNFARSLWNTLSASGLFLIGFLVSMIFWWIPGAALVLPWILTAWLNRRTFTYDCLMEHADAEELRALEAREGGTFFWLGAIGAALAYVPLLNLFAPAITGLLFVHAGLEALRRLRAERGEWIVEADVPSGEATSYPHLPKGKP</sequence>
<dbReference type="Proteomes" id="UP000669605">
    <property type="component" value="Unassembled WGS sequence"/>
</dbReference>
<evidence type="ECO:0008006" key="8">
    <source>
        <dbReference type="Google" id="ProtNLM"/>
    </source>
</evidence>
<dbReference type="EMBL" id="JAAAUB010000002">
    <property type="protein sequence ID" value="NMH15982.1"/>
    <property type="molecule type" value="Genomic_DNA"/>
</dbReference>
<feature type="transmembrane region" description="Helical" evidence="5">
    <location>
        <begin position="21"/>
        <end position="44"/>
    </location>
</feature>
<evidence type="ECO:0000256" key="2">
    <source>
        <dbReference type="ARBA" id="ARBA00022692"/>
    </source>
</evidence>